<dbReference type="RefSeq" id="WP_081962332.1">
    <property type="nucleotide sequence ID" value="NZ_CCSE01000001.1"/>
</dbReference>
<comment type="similarity">
    <text evidence="8">In the C-terminal section; belongs to the anthranilate phosphoribosyltransferase family.</text>
</comment>
<feature type="binding site" evidence="9">
    <location>
        <position position="173"/>
    </location>
    <ligand>
        <name>anthranilate</name>
        <dbReference type="ChEBI" id="CHEBI:16567"/>
        <label>2</label>
    </ligand>
</feature>
<dbReference type="PANTHER" id="PTHR43285:SF2">
    <property type="entry name" value="ANTHRANILATE PHOSPHORIBOSYLTRANSFERASE"/>
    <property type="match status" value="1"/>
</dbReference>
<keyword evidence="2 9" id="KW-0028">Amino-acid biosynthesis</keyword>
<evidence type="ECO:0000256" key="9">
    <source>
        <dbReference type="HAMAP-Rule" id="MF_00211"/>
    </source>
</evidence>
<dbReference type="EC" id="2.4.2.18" evidence="9"/>
<dbReference type="HOGENOM" id="CLU_034315_3_0_9"/>
<dbReference type="GO" id="GO:0000287">
    <property type="term" value="F:magnesium ion binding"/>
    <property type="evidence" value="ECO:0007669"/>
    <property type="project" value="UniProtKB-UniRule"/>
</dbReference>
<dbReference type="STRING" id="1461582.BN1048_00287"/>
<evidence type="ECO:0000256" key="8">
    <source>
        <dbReference type="ARBA" id="ARBA00061188"/>
    </source>
</evidence>
<dbReference type="GO" id="GO:0004048">
    <property type="term" value="F:anthranilate phosphoribosyltransferase activity"/>
    <property type="evidence" value="ECO:0007669"/>
    <property type="project" value="UniProtKB-UniRule"/>
</dbReference>
<dbReference type="Gene3D" id="3.40.1030.10">
    <property type="entry name" value="Nucleoside phosphorylase/phosphoribosyltransferase catalytic domain"/>
    <property type="match status" value="1"/>
</dbReference>
<evidence type="ECO:0000256" key="2">
    <source>
        <dbReference type="ARBA" id="ARBA00022605"/>
    </source>
</evidence>
<feature type="binding site" evidence="9">
    <location>
        <position position="127"/>
    </location>
    <ligand>
        <name>5-phospho-alpha-D-ribose 1-diphosphate</name>
        <dbReference type="ChEBI" id="CHEBI:58017"/>
    </ligand>
</feature>
<feature type="binding site" evidence="9">
    <location>
        <position position="233"/>
    </location>
    <ligand>
        <name>Mg(2+)</name>
        <dbReference type="ChEBI" id="CHEBI:18420"/>
        <label>1</label>
    </ligand>
</feature>
<dbReference type="eggNOG" id="COG0547">
    <property type="taxonomic scope" value="Bacteria"/>
</dbReference>
<evidence type="ECO:0000259" key="10">
    <source>
        <dbReference type="Pfam" id="PF00591"/>
    </source>
</evidence>
<gene>
    <name evidence="12" type="primary">trpD2</name>
    <name evidence="9" type="synonym">trpD</name>
    <name evidence="12" type="ORF">BN1048_00287</name>
</gene>
<dbReference type="InterPro" id="IPR035902">
    <property type="entry name" value="Nuc_phospho_transferase"/>
</dbReference>
<reference evidence="12 13" key="1">
    <citation type="submission" date="2014-07" db="EMBL/GenBank/DDBJ databases">
        <authorList>
            <person name="Urmite Genomes Urmite Genomes"/>
        </authorList>
    </citation>
    <scope>NUCLEOTIDE SEQUENCE [LARGE SCALE GENOMIC DNA]</scope>
    <source>
        <strain evidence="12 13">13MG44_air</strain>
    </source>
</reference>
<dbReference type="InterPro" id="IPR017459">
    <property type="entry name" value="Glycosyl_Trfase_fam3_N_dom"/>
</dbReference>
<keyword evidence="4 9" id="KW-0808">Transferase</keyword>
<dbReference type="Gene3D" id="1.20.970.10">
    <property type="entry name" value="Transferase, Pyrimidine Nucleoside Phosphorylase, Chain C"/>
    <property type="match status" value="1"/>
</dbReference>
<proteinExistence type="inferred from homology"/>
<evidence type="ECO:0000256" key="5">
    <source>
        <dbReference type="ARBA" id="ARBA00022822"/>
    </source>
</evidence>
<dbReference type="FunFam" id="3.40.1030.10:FF:000002">
    <property type="entry name" value="Anthranilate phosphoribosyltransferase"/>
    <property type="match status" value="1"/>
</dbReference>
<evidence type="ECO:0000313" key="13">
    <source>
        <dbReference type="Proteomes" id="UP000044136"/>
    </source>
</evidence>
<evidence type="ECO:0000313" key="12">
    <source>
        <dbReference type="EMBL" id="CDZ99162.1"/>
    </source>
</evidence>
<evidence type="ECO:0000256" key="3">
    <source>
        <dbReference type="ARBA" id="ARBA00022676"/>
    </source>
</evidence>
<dbReference type="SUPFAM" id="SSF47648">
    <property type="entry name" value="Nucleoside phosphorylase/phosphoribosyltransferase N-terminal domain"/>
    <property type="match status" value="1"/>
</dbReference>
<comment type="pathway">
    <text evidence="1 9">Amino-acid biosynthesis; L-tryptophan biosynthesis; L-tryptophan from chorismate: step 2/5.</text>
</comment>
<comment type="cofactor">
    <cofactor evidence="9">
        <name>Mg(2+)</name>
        <dbReference type="ChEBI" id="CHEBI:18420"/>
    </cofactor>
    <text evidence="9">Binds 2 magnesium ions per monomer.</text>
</comment>
<dbReference type="Pfam" id="PF02885">
    <property type="entry name" value="Glycos_trans_3N"/>
    <property type="match status" value="1"/>
</dbReference>
<comment type="subunit">
    <text evidence="9">Homodimer.</text>
</comment>
<dbReference type="NCBIfam" id="TIGR01245">
    <property type="entry name" value="trpD"/>
    <property type="match status" value="1"/>
</dbReference>
<dbReference type="UniPathway" id="UPA00035">
    <property type="reaction ID" value="UER00041"/>
</dbReference>
<feature type="binding site" evidence="9">
    <location>
        <begin position="97"/>
        <end position="100"/>
    </location>
    <ligand>
        <name>5-phospho-alpha-D-ribose 1-diphosphate</name>
        <dbReference type="ChEBI" id="CHEBI:58017"/>
    </ligand>
</feature>
<sequence length="347" mass="37520">MTLNITTVTETAMMKVQEGTNLSYKEMHEFFTEVLNGGVTDDELRDFIVALSDKGETVDEITAIAEVLKSYAKDIPNVNDKVMDNCGTGGDRSQSFNISTTSAFVLASCGVTIAKHGNKSVTSKTGSSDVLQALGVNLEFDAGRVADELNESNITFLSAPHVHPKMGQIMRVRQTLKRPTVFNFIGPCISPLNLDYQFLGIYDREKLMTITQVLKRLGRENAVVMNGAGHMDEATLLGDNHLVFLRGGEIEEVVLDPTDYGLTLCDKTDIAGGDGNENKEILEAVLKGTATRAQLETVLLNAGIGLFVADKANSIGAGIQLAREAVETGKAYAKLQEVIRNNKEAGQ</sequence>
<evidence type="ECO:0000256" key="7">
    <source>
        <dbReference type="ARBA" id="ARBA00052328"/>
    </source>
</evidence>
<feature type="binding site" evidence="9">
    <location>
        <position position="95"/>
    </location>
    <ligand>
        <name>5-phospho-alpha-D-ribose 1-diphosphate</name>
        <dbReference type="ChEBI" id="CHEBI:58017"/>
    </ligand>
</feature>
<evidence type="ECO:0000259" key="11">
    <source>
        <dbReference type="Pfam" id="PF02885"/>
    </source>
</evidence>
<name>A0A078M1C0_9STAP</name>
<keyword evidence="5 9" id="KW-0822">Tryptophan biosynthesis</keyword>
<feature type="binding site" evidence="9">
    <location>
        <position position="118"/>
    </location>
    <ligand>
        <name>anthranilate</name>
        <dbReference type="ChEBI" id="CHEBI:16567"/>
        <label>1</label>
    </ligand>
</feature>
<comment type="similarity">
    <text evidence="9">Belongs to the anthranilate phosphoribosyltransferase family.</text>
</comment>
<keyword evidence="6 9" id="KW-0057">Aromatic amino acid biosynthesis</keyword>
<dbReference type="HAMAP" id="MF_00211">
    <property type="entry name" value="TrpD"/>
    <property type="match status" value="1"/>
</dbReference>
<dbReference type="AlphaFoldDB" id="A0A078M1C0"/>
<dbReference type="Pfam" id="PF00591">
    <property type="entry name" value="Glycos_transf_3"/>
    <property type="match status" value="1"/>
</dbReference>
<dbReference type="InterPro" id="IPR036320">
    <property type="entry name" value="Glycosyl_Trfase_fam3_N_dom_sf"/>
</dbReference>
<comment type="function">
    <text evidence="9">Catalyzes the transfer of the phosphoribosyl group of 5-phosphorylribose-1-pyrophosphate (PRPP) to anthranilate to yield N-(5'-phosphoribosyl)-anthranilate (PRA).</text>
</comment>
<keyword evidence="9" id="KW-0460">Magnesium</keyword>
<feature type="binding site" evidence="9">
    <location>
        <position position="232"/>
    </location>
    <ligand>
        <name>Mg(2+)</name>
        <dbReference type="ChEBI" id="CHEBI:18420"/>
        <label>2</label>
    </ligand>
</feature>
<feature type="domain" description="Glycosyl transferase family 3" evidence="10">
    <location>
        <begin position="80"/>
        <end position="332"/>
    </location>
</feature>
<dbReference type="Proteomes" id="UP000044136">
    <property type="component" value="Unassembled WGS sequence"/>
</dbReference>
<comment type="caution">
    <text evidence="9">Lacks conserved residue(s) required for the propagation of feature annotation.</text>
</comment>
<dbReference type="SUPFAM" id="SSF52418">
    <property type="entry name" value="Nucleoside phosphorylase/phosphoribosyltransferase catalytic domain"/>
    <property type="match status" value="1"/>
</dbReference>
<organism evidence="12 13">
    <name type="scientific">Jeotgalicoccus saudimassiliensis</name>
    <dbReference type="NCBI Taxonomy" id="1461582"/>
    <lineage>
        <taxon>Bacteria</taxon>
        <taxon>Bacillati</taxon>
        <taxon>Bacillota</taxon>
        <taxon>Bacilli</taxon>
        <taxon>Bacillales</taxon>
        <taxon>Staphylococcaceae</taxon>
        <taxon>Jeotgalicoccus</taxon>
    </lineage>
</organism>
<evidence type="ECO:0000256" key="4">
    <source>
        <dbReference type="ARBA" id="ARBA00022679"/>
    </source>
</evidence>
<dbReference type="InterPro" id="IPR000312">
    <property type="entry name" value="Glycosyl_Trfase_fam3"/>
</dbReference>
<dbReference type="GO" id="GO:0005829">
    <property type="term" value="C:cytosol"/>
    <property type="evidence" value="ECO:0007669"/>
    <property type="project" value="TreeGrafter"/>
</dbReference>
<protein>
    <recommendedName>
        <fullName evidence="9">Anthranilate phosphoribosyltransferase</fullName>
        <ecNumber evidence="9">2.4.2.18</ecNumber>
    </recommendedName>
</protein>
<feature type="binding site" evidence="9">
    <location>
        <position position="87"/>
    </location>
    <ligand>
        <name>5-phospho-alpha-D-ribose 1-diphosphate</name>
        <dbReference type="ChEBI" id="CHEBI:58017"/>
    </ligand>
</feature>
<feature type="binding site" evidence="9">
    <location>
        <position position="233"/>
    </location>
    <ligand>
        <name>Mg(2+)</name>
        <dbReference type="ChEBI" id="CHEBI:18420"/>
        <label>2</label>
    </ligand>
</feature>
<keyword evidence="9" id="KW-0479">Metal-binding</keyword>
<feature type="binding site" evidence="9">
    <location>
        <position position="87"/>
    </location>
    <ligand>
        <name>anthranilate</name>
        <dbReference type="ChEBI" id="CHEBI:16567"/>
        <label>1</label>
    </ligand>
</feature>
<dbReference type="GO" id="GO:0000162">
    <property type="term" value="P:L-tryptophan biosynthetic process"/>
    <property type="evidence" value="ECO:0007669"/>
    <property type="project" value="UniProtKB-UniRule"/>
</dbReference>
<keyword evidence="3 9" id="KW-0328">Glycosyltransferase</keyword>
<keyword evidence="13" id="KW-1185">Reference proteome</keyword>
<feature type="binding site" evidence="9">
    <location>
        <begin position="90"/>
        <end position="91"/>
    </location>
    <ligand>
        <name>5-phospho-alpha-D-ribose 1-diphosphate</name>
        <dbReference type="ChEBI" id="CHEBI:58017"/>
    </ligand>
</feature>
<dbReference type="PANTHER" id="PTHR43285">
    <property type="entry name" value="ANTHRANILATE PHOSPHORIBOSYLTRANSFERASE"/>
    <property type="match status" value="1"/>
</dbReference>
<accession>A0A078M1C0</accession>
<comment type="catalytic activity">
    <reaction evidence="7 9">
        <text>N-(5-phospho-beta-D-ribosyl)anthranilate + diphosphate = 5-phospho-alpha-D-ribose 1-diphosphate + anthranilate</text>
        <dbReference type="Rhea" id="RHEA:11768"/>
        <dbReference type="ChEBI" id="CHEBI:16567"/>
        <dbReference type="ChEBI" id="CHEBI:18277"/>
        <dbReference type="ChEBI" id="CHEBI:33019"/>
        <dbReference type="ChEBI" id="CHEBI:58017"/>
        <dbReference type="EC" id="2.4.2.18"/>
    </reaction>
</comment>
<dbReference type="EMBL" id="CCSE01000001">
    <property type="protein sequence ID" value="CDZ99162.1"/>
    <property type="molecule type" value="Genomic_DNA"/>
</dbReference>
<evidence type="ECO:0000256" key="1">
    <source>
        <dbReference type="ARBA" id="ARBA00004907"/>
    </source>
</evidence>
<feature type="domain" description="Glycosyl transferase family 3 N-terminal" evidence="11">
    <location>
        <begin position="15"/>
        <end position="70"/>
    </location>
</feature>
<dbReference type="InterPro" id="IPR005940">
    <property type="entry name" value="Anthranilate_Pribosyl_Tfrase"/>
</dbReference>
<feature type="binding site" evidence="9">
    <location>
        <position position="99"/>
    </location>
    <ligand>
        <name>Mg(2+)</name>
        <dbReference type="ChEBI" id="CHEBI:18420"/>
        <label>1</label>
    </ligand>
</feature>
<evidence type="ECO:0000256" key="6">
    <source>
        <dbReference type="ARBA" id="ARBA00023141"/>
    </source>
</evidence>
<feature type="binding site" evidence="9">
    <location>
        <begin position="115"/>
        <end position="123"/>
    </location>
    <ligand>
        <name>5-phospho-alpha-D-ribose 1-diphosphate</name>
        <dbReference type="ChEBI" id="CHEBI:58017"/>
    </ligand>
</feature>